<dbReference type="CDD" id="cd00051">
    <property type="entry name" value="EFh"/>
    <property type="match status" value="1"/>
</dbReference>
<organism evidence="4 5">
    <name type="scientific">Ridgeia piscesae</name>
    <name type="common">Tubeworm</name>
    <dbReference type="NCBI Taxonomy" id="27915"/>
    <lineage>
        <taxon>Eukaryota</taxon>
        <taxon>Metazoa</taxon>
        <taxon>Spiralia</taxon>
        <taxon>Lophotrochozoa</taxon>
        <taxon>Annelida</taxon>
        <taxon>Polychaeta</taxon>
        <taxon>Sedentaria</taxon>
        <taxon>Canalipalpata</taxon>
        <taxon>Sabellida</taxon>
        <taxon>Siboglinidae</taxon>
        <taxon>Ridgeia</taxon>
    </lineage>
</organism>
<dbReference type="SUPFAM" id="SSF47473">
    <property type="entry name" value="EF-hand"/>
    <property type="match status" value="1"/>
</dbReference>
<evidence type="ECO:0000259" key="3">
    <source>
        <dbReference type="PROSITE" id="PS50222"/>
    </source>
</evidence>
<dbReference type="InterPro" id="IPR018247">
    <property type="entry name" value="EF_Hand_1_Ca_BS"/>
</dbReference>
<dbReference type="AlphaFoldDB" id="A0AAD9KJF2"/>
<feature type="domain" description="EF-hand" evidence="3">
    <location>
        <begin position="1"/>
        <end position="30"/>
    </location>
</feature>
<dbReference type="GO" id="GO:0005509">
    <property type="term" value="F:calcium ion binding"/>
    <property type="evidence" value="ECO:0007669"/>
    <property type="project" value="InterPro"/>
</dbReference>
<reference evidence="4" key="1">
    <citation type="journal article" date="2023" name="Mol. Biol. Evol.">
        <title>Third-Generation Sequencing Reveals the Adaptive Role of the Epigenome in Three Deep-Sea Polychaetes.</title>
        <authorList>
            <person name="Perez M."/>
            <person name="Aroh O."/>
            <person name="Sun Y."/>
            <person name="Lan Y."/>
            <person name="Juniper S.K."/>
            <person name="Young C.R."/>
            <person name="Angers B."/>
            <person name="Qian P.Y."/>
        </authorList>
    </citation>
    <scope>NUCLEOTIDE SEQUENCE</scope>
    <source>
        <strain evidence="4">R07B-5</strain>
    </source>
</reference>
<proteinExistence type="predicted"/>
<dbReference type="GO" id="GO:0016460">
    <property type="term" value="C:myosin II complex"/>
    <property type="evidence" value="ECO:0007669"/>
    <property type="project" value="TreeGrafter"/>
</dbReference>
<dbReference type="PROSITE" id="PS50222">
    <property type="entry name" value="EF_HAND_2"/>
    <property type="match status" value="4"/>
</dbReference>
<name>A0AAD9KJF2_RIDPI</name>
<dbReference type="Proteomes" id="UP001209878">
    <property type="component" value="Unassembled WGS sequence"/>
</dbReference>
<keyword evidence="2" id="KW-0106">Calcium</keyword>
<dbReference type="PANTHER" id="PTHR23048">
    <property type="entry name" value="MYOSIN LIGHT CHAIN 1, 3"/>
    <property type="match status" value="1"/>
</dbReference>
<dbReference type="PANTHER" id="PTHR23048:SF0">
    <property type="entry name" value="CALMODULIN LIKE 3"/>
    <property type="match status" value="1"/>
</dbReference>
<evidence type="ECO:0000313" key="5">
    <source>
        <dbReference type="Proteomes" id="UP001209878"/>
    </source>
</evidence>
<feature type="domain" description="EF-hand" evidence="3">
    <location>
        <begin position="31"/>
        <end position="66"/>
    </location>
</feature>
<dbReference type="EMBL" id="JAODUO010000973">
    <property type="protein sequence ID" value="KAK2172304.1"/>
    <property type="molecule type" value="Genomic_DNA"/>
</dbReference>
<dbReference type="PROSITE" id="PS00018">
    <property type="entry name" value="EF_HAND_1"/>
    <property type="match status" value="3"/>
</dbReference>
<evidence type="ECO:0000313" key="4">
    <source>
        <dbReference type="EMBL" id="KAK2172304.1"/>
    </source>
</evidence>
<evidence type="ECO:0000256" key="2">
    <source>
        <dbReference type="ARBA" id="ARBA00022837"/>
    </source>
</evidence>
<dbReference type="InterPro" id="IPR002048">
    <property type="entry name" value="EF_hand_dom"/>
</dbReference>
<feature type="domain" description="EF-hand" evidence="3">
    <location>
        <begin position="69"/>
        <end position="104"/>
    </location>
</feature>
<dbReference type="Gene3D" id="1.10.238.10">
    <property type="entry name" value="EF-hand"/>
    <property type="match status" value="2"/>
</dbReference>
<dbReference type="SMART" id="SM00054">
    <property type="entry name" value="EFh"/>
    <property type="match status" value="4"/>
</dbReference>
<keyword evidence="5" id="KW-1185">Reference proteome</keyword>
<sequence length="139" mass="16111">MEVFDMFDKDGDGHISYAELSDVMRLLGNNPTDDDLRTIMEDLDTNQNGLIERDELVPIVRKFWKDPSDEEKELKEAFLVFDQNKDGFVVAEEIKFVMKQLGQPMTDEEVDEILRQGDVNGDGKLNYSEFVQIMQEKPM</sequence>
<feature type="domain" description="EF-hand" evidence="3">
    <location>
        <begin position="105"/>
        <end position="139"/>
    </location>
</feature>
<comment type="caution">
    <text evidence="4">The sequence shown here is derived from an EMBL/GenBank/DDBJ whole genome shotgun (WGS) entry which is preliminary data.</text>
</comment>
<dbReference type="FunFam" id="1.10.238.10:FF:000001">
    <property type="entry name" value="Calmodulin 1"/>
    <property type="match status" value="1"/>
</dbReference>
<dbReference type="Pfam" id="PF13499">
    <property type="entry name" value="EF-hand_7"/>
    <property type="match status" value="2"/>
</dbReference>
<keyword evidence="1" id="KW-0677">Repeat</keyword>
<accession>A0AAD9KJF2</accession>
<gene>
    <name evidence="4" type="ORF">NP493_970g00017</name>
</gene>
<protein>
    <recommendedName>
        <fullName evidence="3">EF-hand domain-containing protein</fullName>
    </recommendedName>
</protein>
<evidence type="ECO:0000256" key="1">
    <source>
        <dbReference type="ARBA" id="ARBA00022737"/>
    </source>
</evidence>
<dbReference type="InterPro" id="IPR050230">
    <property type="entry name" value="CALM/Myosin/TropC-like"/>
</dbReference>
<dbReference type="InterPro" id="IPR011992">
    <property type="entry name" value="EF-hand-dom_pair"/>
</dbReference>